<dbReference type="Proteomes" id="UP000037397">
    <property type="component" value="Unassembled WGS sequence"/>
</dbReference>
<keyword evidence="2" id="KW-0238">DNA-binding</keyword>
<evidence type="ECO:0000313" key="5">
    <source>
        <dbReference type="EMBL" id="KNX36471.1"/>
    </source>
</evidence>
<dbReference type="GO" id="GO:0005829">
    <property type="term" value="C:cytosol"/>
    <property type="evidence" value="ECO:0007669"/>
    <property type="project" value="TreeGrafter"/>
</dbReference>
<keyword evidence="1" id="KW-0805">Transcription regulation</keyword>
<dbReference type="Gene3D" id="3.30.70.920">
    <property type="match status" value="1"/>
</dbReference>
<evidence type="ECO:0000313" key="6">
    <source>
        <dbReference type="Proteomes" id="UP000037397"/>
    </source>
</evidence>
<dbReference type="InterPro" id="IPR019887">
    <property type="entry name" value="Tscrpt_reg_AsnC/Lrp_C"/>
</dbReference>
<feature type="domain" description="HTH asnC-type" evidence="4">
    <location>
        <begin position="12"/>
        <end position="72"/>
    </location>
</feature>
<dbReference type="Gene3D" id="1.10.10.10">
    <property type="entry name" value="Winged helix-like DNA-binding domain superfamily/Winged helix DNA-binding domain"/>
    <property type="match status" value="2"/>
</dbReference>
<proteinExistence type="predicted"/>
<dbReference type="InterPro" id="IPR011008">
    <property type="entry name" value="Dimeric_a/b-barrel"/>
</dbReference>
<gene>
    <name evidence="5" type="ORF">VV01_03790</name>
</gene>
<dbReference type="GO" id="GO:0043200">
    <property type="term" value="P:response to amino acid"/>
    <property type="evidence" value="ECO:0007669"/>
    <property type="project" value="TreeGrafter"/>
</dbReference>
<dbReference type="OrthoDB" id="4050641at2"/>
<dbReference type="SMART" id="SM00344">
    <property type="entry name" value="HTH_ASNC"/>
    <property type="match status" value="2"/>
</dbReference>
<dbReference type="SUPFAM" id="SSF46785">
    <property type="entry name" value="Winged helix' DNA-binding domain"/>
    <property type="match status" value="2"/>
</dbReference>
<protein>
    <recommendedName>
        <fullName evidence="4">HTH asnC-type domain-containing protein</fullName>
    </recommendedName>
</protein>
<keyword evidence="3" id="KW-0804">Transcription</keyword>
<dbReference type="STRING" id="1631356.VV01_03790"/>
<dbReference type="AlphaFoldDB" id="A0A0L6CF47"/>
<dbReference type="PANTHER" id="PTHR30154">
    <property type="entry name" value="LEUCINE-RESPONSIVE REGULATORY PROTEIN"/>
    <property type="match status" value="1"/>
</dbReference>
<evidence type="ECO:0000256" key="2">
    <source>
        <dbReference type="ARBA" id="ARBA00023125"/>
    </source>
</evidence>
<dbReference type="RefSeq" id="WP_050668726.1">
    <property type="nucleotide sequence ID" value="NZ_LAIR01000002.1"/>
</dbReference>
<evidence type="ECO:0000256" key="1">
    <source>
        <dbReference type="ARBA" id="ARBA00023015"/>
    </source>
</evidence>
<dbReference type="Pfam" id="PF01037">
    <property type="entry name" value="AsnC_trans_reg"/>
    <property type="match status" value="1"/>
</dbReference>
<dbReference type="PANTHER" id="PTHR30154:SF34">
    <property type="entry name" value="TRANSCRIPTIONAL REGULATOR AZLB"/>
    <property type="match status" value="1"/>
</dbReference>
<organism evidence="5 6">
    <name type="scientific">Luteipulveratus halotolerans</name>
    <dbReference type="NCBI Taxonomy" id="1631356"/>
    <lineage>
        <taxon>Bacteria</taxon>
        <taxon>Bacillati</taxon>
        <taxon>Actinomycetota</taxon>
        <taxon>Actinomycetes</taxon>
        <taxon>Micrococcales</taxon>
        <taxon>Dermacoccaceae</taxon>
        <taxon>Luteipulveratus</taxon>
    </lineage>
</organism>
<dbReference type="InterPro" id="IPR036388">
    <property type="entry name" value="WH-like_DNA-bd_sf"/>
</dbReference>
<dbReference type="InterPro" id="IPR019888">
    <property type="entry name" value="Tscrpt_reg_AsnC-like"/>
</dbReference>
<dbReference type="InterPro" id="IPR000485">
    <property type="entry name" value="AsnC-type_HTH_dom"/>
</dbReference>
<dbReference type="SUPFAM" id="SSF54909">
    <property type="entry name" value="Dimeric alpha+beta barrel"/>
    <property type="match status" value="1"/>
</dbReference>
<name>A0A0L6CF47_9MICO</name>
<dbReference type="GO" id="GO:0043565">
    <property type="term" value="F:sequence-specific DNA binding"/>
    <property type="evidence" value="ECO:0007669"/>
    <property type="project" value="InterPro"/>
</dbReference>
<dbReference type="Pfam" id="PF13404">
    <property type="entry name" value="HTH_AsnC-type"/>
    <property type="match status" value="2"/>
</dbReference>
<comment type="caution">
    <text evidence="5">The sequence shown here is derived from an EMBL/GenBank/DDBJ whole genome shotgun (WGS) entry which is preliminary data.</text>
</comment>
<evidence type="ECO:0000256" key="3">
    <source>
        <dbReference type="ARBA" id="ARBA00023163"/>
    </source>
</evidence>
<evidence type="ECO:0000259" key="4">
    <source>
        <dbReference type="PROSITE" id="PS50956"/>
    </source>
</evidence>
<dbReference type="EMBL" id="LAIR01000002">
    <property type="protein sequence ID" value="KNX36471.1"/>
    <property type="molecule type" value="Genomic_DNA"/>
</dbReference>
<accession>A0A0L6CF47</accession>
<reference evidence="6" key="1">
    <citation type="submission" date="2015-03" db="EMBL/GenBank/DDBJ databases">
        <title>Luteipulveratus halotolerans sp. nov., a novel actinobacterium (Dermacoccaceae) from Sarawak, Malaysia.</title>
        <authorList>
            <person name="Juboi H."/>
            <person name="Basik A."/>
            <person name="Shamsul S.S."/>
            <person name="Arnold P."/>
            <person name="Schmitt E.K."/>
            <person name="Sanglier J.-J."/>
            <person name="Yeo T."/>
        </authorList>
    </citation>
    <scope>NUCLEOTIDE SEQUENCE [LARGE SCALE GENOMIC DNA]</scope>
    <source>
        <strain evidence="6">C296001</strain>
    </source>
</reference>
<sequence length="341" mass="36761">MDAVSYDRSEHVDALDERIIHCLQVAGRAPFAVISEVLGVSEQTVSRRYRRLHGAGLIRVVGLVNPVPMGQTAWGVRLRCRPSATLEIARALARRDDVSWVSIAAGGTEVICVLRARSDADRNALMLDQLPRTAQVHGIDAFAYLHVFRASTTNDWRLGERFLSDQDTARLVAAQPAYDGRLDSLSPEDEALVQVLGSDGRASYARLAAATGWSEGRVARRLAQLIGAGLIYLDVDLVMPRLGMTTSALLSLSVEPAHLAAIGEAMARHDQVVFVGATTGRSNLGVNVVCRSADELYRFVTADLGSQTGVSHVETTLIATTLKQAGSALEDGRLALPVSRR</sequence>
<keyword evidence="6" id="KW-1185">Reference proteome</keyword>
<dbReference type="PRINTS" id="PR00033">
    <property type="entry name" value="HTHASNC"/>
</dbReference>
<dbReference type="PROSITE" id="PS50956">
    <property type="entry name" value="HTH_ASNC_2"/>
    <property type="match status" value="1"/>
</dbReference>
<dbReference type="InterPro" id="IPR036390">
    <property type="entry name" value="WH_DNA-bd_sf"/>
</dbReference>